<feature type="transmembrane region" description="Helical" evidence="1">
    <location>
        <begin position="23"/>
        <end position="42"/>
    </location>
</feature>
<dbReference type="RefSeq" id="WP_124977714.1">
    <property type="nucleotide sequence ID" value="NZ_BDQK01000001.1"/>
</dbReference>
<organism evidence="2 3">
    <name type="scientific">Aphanothece sacrum FPU1</name>
    <dbReference type="NCBI Taxonomy" id="1920663"/>
    <lineage>
        <taxon>Bacteria</taxon>
        <taxon>Bacillati</taxon>
        <taxon>Cyanobacteriota</taxon>
        <taxon>Cyanophyceae</taxon>
        <taxon>Oscillatoriophycideae</taxon>
        <taxon>Chroococcales</taxon>
        <taxon>Aphanothecaceae</taxon>
        <taxon>Aphanothece</taxon>
    </lineage>
</organism>
<sequence length="74" mass="8307">MLEVGWYSLKLFFKGKLLRNPGYFYRQVTFGVIIGLLLLLGLEKTGLNLAIVIGISSLLTGMAMPFLLKDIKMK</sequence>
<evidence type="ECO:0000313" key="3">
    <source>
        <dbReference type="Proteomes" id="UP000287247"/>
    </source>
</evidence>
<dbReference type="Proteomes" id="UP000287247">
    <property type="component" value="Unassembled WGS sequence"/>
</dbReference>
<keyword evidence="1" id="KW-0472">Membrane</keyword>
<keyword evidence="1" id="KW-0812">Transmembrane</keyword>
<protein>
    <submittedName>
        <fullName evidence="2">Uncharacterized protein</fullName>
    </submittedName>
</protein>
<evidence type="ECO:0000256" key="1">
    <source>
        <dbReference type="SAM" id="Phobius"/>
    </source>
</evidence>
<dbReference type="OrthoDB" id="517039at2"/>
<evidence type="ECO:0000313" key="2">
    <source>
        <dbReference type="EMBL" id="GBF78918.1"/>
    </source>
</evidence>
<comment type="caution">
    <text evidence="2">The sequence shown here is derived from an EMBL/GenBank/DDBJ whole genome shotgun (WGS) entry which is preliminary data.</text>
</comment>
<dbReference type="EMBL" id="BDQK01000001">
    <property type="protein sequence ID" value="GBF78918.1"/>
    <property type="molecule type" value="Genomic_DNA"/>
</dbReference>
<dbReference type="AlphaFoldDB" id="A0A401ICA6"/>
<proteinExistence type="predicted"/>
<feature type="transmembrane region" description="Helical" evidence="1">
    <location>
        <begin position="48"/>
        <end position="68"/>
    </location>
</feature>
<accession>A0A401ICA6</accession>
<name>A0A401ICA6_APHSA</name>
<reference evidence="3" key="1">
    <citation type="submission" date="2017-05" db="EMBL/GenBank/DDBJ databases">
        <title>Physiological properties and genetic analysis related to exopolysaccharide production of fresh-water unicellular cyanobacterium Aphanothece sacrum, Suizenji Nori, that has been cultured as a food source in Japan.</title>
        <authorList>
            <person name="Kanesaki Y."/>
            <person name="Yoshikawa S."/>
            <person name="Ohki K."/>
        </authorList>
    </citation>
    <scope>NUCLEOTIDE SEQUENCE [LARGE SCALE GENOMIC DNA]</scope>
    <source>
        <strain evidence="3">FPU1</strain>
    </source>
</reference>
<gene>
    <name evidence="2" type="ORF">AsFPU1_0309</name>
</gene>
<keyword evidence="3" id="KW-1185">Reference proteome</keyword>
<keyword evidence="1" id="KW-1133">Transmembrane helix</keyword>